<dbReference type="Gene3D" id="1.10.3210.10">
    <property type="entry name" value="Hypothetical protein af1432"/>
    <property type="match status" value="1"/>
</dbReference>
<comment type="caution">
    <text evidence="4">The sequence shown here is derived from an EMBL/GenBank/DDBJ whole genome shotgun (WGS) entry which is preliminary data.</text>
</comment>
<accession>A0A1E3A1G8</accession>
<feature type="coiled-coil region" evidence="1">
    <location>
        <begin position="1"/>
        <end position="28"/>
    </location>
</feature>
<dbReference type="SUPFAM" id="SSF109604">
    <property type="entry name" value="HD-domain/PDEase-like"/>
    <property type="match status" value="1"/>
</dbReference>
<evidence type="ECO:0000259" key="3">
    <source>
        <dbReference type="Pfam" id="PF01966"/>
    </source>
</evidence>
<dbReference type="Proteomes" id="UP000094067">
    <property type="component" value="Unassembled WGS sequence"/>
</dbReference>
<gene>
    <name evidence="4" type="ORF">BEI61_05755</name>
</gene>
<dbReference type="RefSeq" id="WP_009254867.1">
    <property type="nucleotide sequence ID" value="NZ_CABMHK010000014.1"/>
</dbReference>
<evidence type="ECO:0000313" key="4">
    <source>
        <dbReference type="EMBL" id="ODM02593.1"/>
    </source>
</evidence>
<name>A0A1E3A1G8_9FIRM</name>
<dbReference type="PATRIC" id="fig|1432052.4.peg.6391"/>
<evidence type="ECO:0000313" key="5">
    <source>
        <dbReference type="Proteomes" id="UP000094067"/>
    </source>
</evidence>
<dbReference type="AlphaFoldDB" id="A0A1E3A1G8"/>
<organism evidence="4 5">
    <name type="scientific">Eisenbergiella tayi</name>
    <dbReference type="NCBI Taxonomy" id="1432052"/>
    <lineage>
        <taxon>Bacteria</taxon>
        <taxon>Bacillati</taxon>
        <taxon>Bacillota</taxon>
        <taxon>Clostridia</taxon>
        <taxon>Lachnospirales</taxon>
        <taxon>Lachnospiraceae</taxon>
        <taxon>Eisenbergiella</taxon>
    </lineage>
</organism>
<dbReference type="InterPro" id="IPR006674">
    <property type="entry name" value="HD_domain"/>
</dbReference>
<dbReference type="CDD" id="cd00077">
    <property type="entry name" value="HDc"/>
    <property type="match status" value="1"/>
</dbReference>
<protein>
    <recommendedName>
        <fullName evidence="3">HD domain-containing protein</fullName>
    </recommendedName>
</protein>
<evidence type="ECO:0000256" key="1">
    <source>
        <dbReference type="SAM" id="Coils"/>
    </source>
</evidence>
<reference evidence="4 5" key="1">
    <citation type="submission" date="2016-07" db="EMBL/GenBank/DDBJ databases">
        <title>Characterization of isolates of Eisenbergiella tayi derived from blood cultures, using whole genome sequencing.</title>
        <authorList>
            <person name="Burdz T."/>
            <person name="Wiebe D."/>
            <person name="Huynh C."/>
            <person name="Bernard K."/>
        </authorList>
    </citation>
    <scope>NUCLEOTIDE SEQUENCE [LARGE SCALE GENOMIC DNA]</scope>
    <source>
        <strain evidence="4 5">NML 110608</strain>
    </source>
</reference>
<feature type="compositionally biased region" description="Polar residues" evidence="2">
    <location>
        <begin position="195"/>
        <end position="218"/>
    </location>
</feature>
<dbReference type="Pfam" id="PF01966">
    <property type="entry name" value="HD"/>
    <property type="match status" value="1"/>
</dbReference>
<feature type="domain" description="HD" evidence="3">
    <location>
        <begin position="56"/>
        <end position="164"/>
    </location>
</feature>
<feature type="region of interest" description="Disordered" evidence="2">
    <location>
        <begin position="192"/>
        <end position="218"/>
    </location>
</feature>
<keyword evidence="1" id="KW-0175">Coiled coil</keyword>
<dbReference type="EMBL" id="MCGH01000004">
    <property type="protein sequence ID" value="ODM02593.1"/>
    <property type="molecule type" value="Genomic_DNA"/>
</dbReference>
<sequence length="218" mass="25584">MKNRELTVRQLEKQARRLERRRRIRESISQNGGDILHSVNFQKTRKNMQHGKVSVHSHSISVAECSLSIREKLQKLGIRSEERDIIRGALLHDYFLYDWHNHIHKKGWRNLHGFTHPETALNNARKEYQLSPREQDIIKKHMWPLTLVPPLCREAWIVTAADKYCSFLETVEPRLEQMKHLGRHWAVIPRKVTVRPNSETPENNSGQEANGRNTSAVK</sequence>
<evidence type="ECO:0000256" key="2">
    <source>
        <dbReference type="SAM" id="MobiDB-lite"/>
    </source>
</evidence>
<dbReference type="GeneID" id="29727623"/>
<proteinExistence type="predicted"/>
<dbReference type="InterPro" id="IPR003607">
    <property type="entry name" value="HD/PDEase_dom"/>
</dbReference>